<feature type="compositionally biased region" description="Polar residues" evidence="3">
    <location>
        <begin position="165"/>
        <end position="174"/>
    </location>
</feature>
<proteinExistence type="inferred from homology"/>
<sequence>MADEEFEIDVYGSDAGGENGNKDYQGHGDAQDHGEDHKDDIHDNYQDQDNMDDTGDHRSPTPQRPQQGVKRKEGSDERPVDPGATSALMISDLNWWNTDDDVRGWVQQANCEGELKDITFSEHKVNGKSKGQAYLEFTSQQAATATKHLIENAESSQPGHKRRSVTYSSPSYNPFRTLPKDAPNRGTKDGQTRAPSGPGFQDRSSSFQGNTHNGNFRDGGFRGGRGGYNGSRGGGMNSGGYNNRSYQGNSNNMPPFNPGMGGGFPNPMGGAGFNAGFNNRGGGMVGGGMRGGPGMRGGRGGGMNGMMGGGMMPMPMGGPMAAMGGPMGPMGMPMGGPMPGFPNMQPQFNPAFFGGGNQSNDWQNPHGAKRARGE</sequence>
<dbReference type="Gene3D" id="3.30.70.330">
    <property type="match status" value="1"/>
</dbReference>
<gene>
    <name evidence="5" type="ORF">B0T18DRAFT_389074</name>
</gene>
<dbReference type="GO" id="GO:0006397">
    <property type="term" value="P:mRNA processing"/>
    <property type="evidence" value="ECO:0007669"/>
    <property type="project" value="UniProtKB-KW"/>
</dbReference>
<reference evidence="5" key="1">
    <citation type="submission" date="2023-06" db="EMBL/GenBank/DDBJ databases">
        <title>Genome-scale phylogeny and comparative genomics of the fungal order Sordariales.</title>
        <authorList>
            <consortium name="Lawrence Berkeley National Laboratory"/>
            <person name="Hensen N."/>
            <person name="Bonometti L."/>
            <person name="Westerberg I."/>
            <person name="Brannstrom I.O."/>
            <person name="Guillou S."/>
            <person name="Cros-Aarteil S."/>
            <person name="Calhoun S."/>
            <person name="Haridas S."/>
            <person name="Kuo A."/>
            <person name="Mondo S."/>
            <person name="Pangilinan J."/>
            <person name="Riley R."/>
            <person name="LaButti K."/>
            <person name="Andreopoulos B."/>
            <person name="Lipzen A."/>
            <person name="Chen C."/>
            <person name="Yanf M."/>
            <person name="Daum C."/>
            <person name="Ng V."/>
            <person name="Clum A."/>
            <person name="Steindorff A."/>
            <person name="Ohm R."/>
            <person name="Martin F."/>
            <person name="Silar P."/>
            <person name="Natvig D."/>
            <person name="Lalanne C."/>
            <person name="Gautier V."/>
            <person name="Ament-velasquez S.L."/>
            <person name="Kruys A."/>
            <person name="Hutchinson M.I."/>
            <person name="Powell A.J."/>
            <person name="Barry K."/>
            <person name="Miller A.N."/>
            <person name="Grigoriev I.V."/>
            <person name="Debuchy R."/>
            <person name="Gladieux P."/>
            <person name="Thoren M.H."/>
            <person name="Johannesson H."/>
        </authorList>
    </citation>
    <scope>NUCLEOTIDE SEQUENCE</scope>
    <source>
        <strain evidence="5">SMH3187-1</strain>
    </source>
</reference>
<keyword evidence="2" id="KW-0694">RNA-binding</keyword>
<feature type="compositionally biased region" description="Basic and acidic residues" evidence="3">
    <location>
        <begin position="178"/>
        <end position="191"/>
    </location>
</feature>
<dbReference type="Proteomes" id="UP001172155">
    <property type="component" value="Unassembled WGS sequence"/>
</dbReference>
<dbReference type="InterPro" id="IPR034772">
    <property type="entry name" value="CPSF6/7"/>
</dbReference>
<evidence type="ECO:0000256" key="1">
    <source>
        <dbReference type="ARBA" id="ARBA00006265"/>
    </source>
</evidence>
<dbReference type="SUPFAM" id="SSF54928">
    <property type="entry name" value="RNA-binding domain, RBD"/>
    <property type="match status" value="1"/>
</dbReference>
<keyword evidence="6" id="KW-1185">Reference proteome</keyword>
<dbReference type="InterPro" id="IPR000504">
    <property type="entry name" value="RRM_dom"/>
</dbReference>
<feature type="region of interest" description="Disordered" evidence="3">
    <location>
        <begin position="343"/>
        <end position="374"/>
    </location>
</feature>
<dbReference type="GO" id="GO:0005634">
    <property type="term" value="C:nucleus"/>
    <property type="evidence" value="ECO:0007669"/>
    <property type="project" value="UniProtKB-SubCell"/>
</dbReference>
<feature type="region of interest" description="Disordered" evidence="3">
    <location>
        <begin position="1"/>
        <end position="87"/>
    </location>
</feature>
<dbReference type="PROSITE" id="PS50102">
    <property type="entry name" value="RRM"/>
    <property type="match status" value="1"/>
</dbReference>
<dbReference type="GO" id="GO:0003723">
    <property type="term" value="F:RNA binding"/>
    <property type="evidence" value="ECO:0007669"/>
    <property type="project" value="UniProtKB-UniRule"/>
</dbReference>
<protein>
    <recommendedName>
        <fullName evidence="4">RRM domain-containing protein</fullName>
    </recommendedName>
</protein>
<feature type="compositionally biased region" description="Gly residues" evidence="3">
    <location>
        <begin position="221"/>
        <end position="238"/>
    </location>
</feature>
<dbReference type="InterPro" id="IPR035979">
    <property type="entry name" value="RBD_domain_sf"/>
</dbReference>
<feature type="compositionally biased region" description="Basic and acidic residues" evidence="3">
    <location>
        <begin position="70"/>
        <end position="80"/>
    </location>
</feature>
<name>A0AA40F1J5_9PEZI</name>
<evidence type="ECO:0000259" key="4">
    <source>
        <dbReference type="PROSITE" id="PS50102"/>
    </source>
</evidence>
<dbReference type="EMBL" id="JAUKUD010000003">
    <property type="protein sequence ID" value="KAK0749493.1"/>
    <property type="molecule type" value="Genomic_DNA"/>
</dbReference>
<organism evidence="5 6">
    <name type="scientific">Schizothecium vesticola</name>
    <dbReference type="NCBI Taxonomy" id="314040"/>
    <lineage>
        <taxon>Eukaryota</taxon>
        <taxon>Fungi</taxon>
        <taxon>Dikarya</taxon>
        <taxon>Ascomycota</taxon>
        <taxon>Pezizomycotina</taxon>
        <taxon>Sordariomycetes</taxon>
        <taxon>Sordariomycetidae</taxon>
        <taxon>Sordariales</taxon>
        <taxon>Schizotheciaceae</taxon>
        <taxon>Schizothecium</taxon>
    </lineage>
</organism>
<feature type="region of interest" description="Disordered" evidence="3">
    <location>
        <begin position="151"/>
        <end position="244"/>
    </location>
</feature>
<feature type="compositionally biased region" description="Polar residues" evidence="3">
    <location>
        <begin position="202"/>
        <end position="212"/>
    </location>
</feature>
<evidence type="ECO:0000256" key="2">
    <source>
        <dbReference type="PROSITE-ProRule" id="PRU00176"/>
    </source>
</evidence>
<dbReference type="InterPro" id="IPR012677">
    <property type="entry name" value="Nucleotide-bd_a/b_plait_sf"/>
</dbReference>
<evidence type="ECO:0000313" key="6">
    <source>
        <dbReference type="Proteomes" id="UP001172155"/>
    </source>
</evidence>
<feature type="compositionally biased region" description="Basic and acidic residues" evidence="3">
    <location>
        <begin position="20"/>
        <end position="45"/>
    </location>
</feature>
<dbReference type="AlphaFoldDB" id="A0AA40F1J5"/>
<dbReference type="PANTHER" id="PTHR23204">
    <property type="entry name" value="CLEAVAGE AND POLYADENYLATION SPECIFIC FACTOR"/>
    <property type="match status" value="1"/>
</dbReference>
<feature type="domain" description="RRM" evidence="4">
    <location>
        <begin position="86"/>
        <end position="170"/>
    </location>
</feature>
<comment type="similarity">
    <text evidence="1">Belongs to the RRM CPSF6/7 family.</text>
</comment>
<evidence type="ECO:0000256" key="3">
    <source>
        <dbReference type="SAM" id="MobiDB-lite"/>
    </source>
</evidence>
<evidence type="ECO:0000313" key="5">
    <source>
        <dbReference type="EMBL" id="KAK0749493.1"/>
    </source>
</evidence>
<comment type="caution">
    <text evidence="5">The sequence shown here is derived from an EMBL/GenBank/DDBJ whole genome shotgun (WGS) entry which is preliminary data.</text>
</comment>
<accession>A0AA40F1J5</accession>